<gene>
    <name evidence="1" type="ORF">NC653_020756</name>
</gene>
<proteinExistence type="predicted"/>
<evidence type="ECO:0000313" key="2">
    <source>
        <dbReference type="Proteomes" id="UP001164929"/>
    </source>
</evidence>
<accession>A0AAD6ML75</accession>
<dbReference type="EMBL" id="JAQIZT010000008">
    <property type="protein sequence ID" value="KAJ6987596.1"/>
    <property type="molecule type" value="Genomic_DNA"/>
</dbReference>
<keyword evidence="2" id="KW-1185">Reference proteome</keyword>
<organism evidence="1 2">
    <name type="scientific">Populus alba x Populus x berolinensis</name>
    <dbReference type="NCBI Taxonomy" id="444605"/>
    <lineage>
        <taxon>Eukaryota</taxon>
        <taxon>Viridiplantae</taxon>
        <taxon>Streptophyta</taxon>
        <taxon>Embryophyta</taxon>
        <taxon>Tracheophyta</taxon>
        <taxon>Spermatophyta</taxon>
        <taxon>Magnoliopsida</taxon>
        <taxon>eudicotyledons</taxon>
        <taxon>Gunneridae</taxon>
        <taxon>Pentapetalae</taxon>
        <taxon>rosids</taxon>
        <taxon>fabids</taxon>
        <taxon>Malpighiales</taxon>
        <taxon>Salicaceae</taxon>
        <taxon>Saliceae</taxon>
        <taxon>Populus</taxon>
    </lineage>
</organism>
<comment type="caution">
    <text evidence="1">The sequence shown here is derived from an EMBL/GenBank/DDBJ whole genome shotgun (WGS) entry which is preliminary data.</text>
</comment>
<name>A0AAD6ML75_9ROSI</name>
<sequence length="185" mass="21187">MTLSHRHIPTMFYPSKNWKGLPSQVHEWPPTTSLLAITTNHDNKSSGKRESRRIQRWALISFGVTLDQKSNIPKFINRLSQRCEQLGIFLNKNTIIGPQYEPAQALNNVSLLESKLKKIHSAASNDLQLLICVMEKKHKCLQPTMFTWLHTEAFFLSLTSNLTNKTLSQVESVKAQFGSYTYIQT</sequence>
<dbReference type="Proteomes" id="UP001164929">
    <property type="component" value="Chromosome 8"/>
</dbReference>
<protein>
    <submittedName>
        <fullName evidence="1">Uncharacterized protein</fullName>
    </submittedName>
</protein>
<dbReference type="Gene3D" id="3.40.50.2300">
    <property type="match status" value="1"/>
</dbReference>
<dbReference type="AlphaFoldDB" id="A0AAD6ML75"/>
<evidence type="ECO:0000313" key="1">
    <source>
        <dbReference type="EMBL" id="KAJ6987596.1"/>
    </source>
</evidence>
<reference evidence="1" key="1">
    <citation type="journal article" date="2023" name="Mol. Ecol. Resour.">
        <title>Chromosome-level genome assembly of a triploid poplar Populus alba 'Berolinensis'.</title>
        <authorList>
            <person name="Chen S."/>
            <person name="Yu Y."/>
            <person name="Wang X."/>
            <person name="Wang S."/>
            <person name="Zhang T."/>
            <person name="Zhou Y."/>
            <person name="He R."/>
            <person name="Meng N."/>
            <person name="Wang Y."/>
            <person name="Liu W."/>
            <person name="Liu Z."/>
            <person name="Liu J."/>
            <person name="Guo Q."/>
            <person name="Huang H."/>
            <person name="Sederoff R.R."/>
            <person name="Wang G."/>
            <person name="Qu G."/>
            <person name="Chen S."/>
        </authorList>
    </citation>
    <scope>NUCLEOTIDE SEQUENCE</scope>
    <source>
        <strain evidence="1">SC-2020</strain>
    </source>
</reference>